<keyword evidence="1" id="KW-0347">Helicase</keyword>
<dbReference type="Gene3D" id="3.40.50.300">
    <property type="entry name" value="P-loop containing nucleotide triphosphate hydrolases"/>
    <property type="match status" value="1"/>
</dbReference>
<dbReference type="InterPro" id="IPR051055">
    <property type="entry name" value="PIF1_helicase"/>
</dbReference>
<dbReference type="InterPro" id="IPR027417">
    <property type="entry name" value="P-loop_NTPase"/>
</dbReference>
<keyword evidence="1" id="KW-0233">DNA recombination</keyword>
<organism evidence="3">
    <name type="scientific">Amphimedon queenslandica</name>
    <name type="common">Sponge</name>
    <dbReference type="NCBI Taxonomy" id="400682"/>
    <lineage>
        <taxon>Eukaryota</taxon>
        <taxon>Metazoa</taxon>
        <taxon>Porifera</taxon>
        <taxon>Demospongiae</taxon>
        <taxon>Heteroscleromorpha</taxon>
        <taxon>Haplosclerida</taxon>
        <taxon>Niphatidae</taxon>
        <taxon>Amphimedon</taxon>
    </lineage>
</organism>
<dbReference type="PANTHER" id="PTHR47642">
    <property type="entry name" value="ATP-DEPENDENT DNA HELICASE"/>
    <property type="match status" value="1"/>
</dbReference>
<dbReference type="GO" id="GO:0006310">
    <property type="term" value="P:DNA recombination"/>
    <property type="evidence" value="ECO:0007669"/>
    <property type="project" value="UniProtKB-KW"/>
</dbReference>
<dbReference type="AlphaFoldDB" id="A0A1X7SML0"/>
<keyword evidence="1" id="KW-0067">ATP-binding</keyword>
<dbReference type="GO" id="GO:0005524">
    <property type="term" value="F:ATP binding"/>
    <property type="evidence" value="ECO:0007669"/>
    <property type="project" value="UniProtKB-KW"/>
</dbReference>
<dbReference type="SUPFAM" id="SSF52540">
    <property type="entry name" value="P-loop containing nucleoside triphosphate hydrolases"/>
    <property type="match status" value="1"/>
</dbReference>
<dbReference type="EnsemblMetazoa" id="Aqu2.1.03325_001">
    <property type="protein sequence ID" value="Aqu2.1.03325_001"/>
    <property type="gene ID" value="Aqu2.1.03325"/>
</dbReference>
<keyword evidence="1" id="KW-0547">Nucleotide-binding</keyword>
<dbReference type="OrthoDB" id="10058468at2759"/>
<keyword evidence="1" id="KW-0234">DNA repair</keyword>
<keyword evidence="1" id="KW-0227">DNA damage</keyword>
<keyword evidence="1" id="KW-0378">Hydrolase</keyword>
<comment type="similarity">
    <text evidence="1">Belongs to the helicase family.</text>
</comment>
<evidence type="ECO:0000259" key="2">
    <source>
        <dbReference type="Pfam" id="PF05970"/>
    </source>
</evidence>
<evidence type="ECO:0000256" key="1">
    <source>
        <dbReference type="RuleBase" id="RU363044"/>
    </source>
</evidence>
<dbReference type="GO" id="GO:0043139">
    <property type="term" value="F:5'-3' DNA helicase activity"/>
    <property type="evidence" value="ECO:0007669"/>
    <property type="project" value="UniProtKB-EC"/>
</dbReference>
<proteinExistence type="inferred from homology"/>
<dbReference type="GO" id="GO:0016887">
    <property type="term" value="F:ATP hydrolysis activity"/>
    <property type="evidence" value="ECO:0007669"/>
    <property type="project" value="RHEA"/>
</dbReference>
<protein>
    <recommendedName>
        <fullName evidence="1">ATP-dependent DNA helicase</fullName>
        <ecNumber evidence="1">5.6.2.3</ecNumber>
    </recommendedName>
</protein>
<dbReference type="PANTHER" id="PTHR47642:SF8">
    <property type="entry name" value="ATP-DEPENDENT DNA HELICASE"/>
    <property type="match status" value="1"/>
</dbReference>
<dbReference type="InterPro" id="IPR010285">
    <property type="entry name" value="DNA_helicase_pif1-like_DEAD"/>
</dbReference>
<sequence>CNKFGNYQSLSRDKVNTLRLRLSELKLLIIDEVSMLKSNMLLNVHKWLNEILVQPHDILFGNISILAVGDLYQLPPVDQPPVFDTISSNTLA</sequence>
<dbReference type="EC" id="5.6.2.3" evidence="1"/>
<reference evidence="3" key="1">
    <citation type="submission" date="2017-05" db="UniProtKB">
        <authorList>
            <consortium name="EnsemblMetazoa"/>
        </authorList>
    </citation>
    <scope>IDENTIFICATION</scope>
</reference>
<dbReference type="GO" id="GO:0000723">
    <property type="term" value="P:telomere maintenance"/>
    <property type="evidence" value="ECO:0007669"/>
    <property type="project" value="InterPro"/>
</dbReference>
<accession>A0A1X7SML0</accession>
<name>A0A1X7SML0_AMPQE</name>
<dbReference type="Pfam" id="PF05970">
    <property type="entry name" value="PIF1"/>
    <property type="match status" value="1"/>
</dbReference>
<dbReference type="GO" id="GO:0006281">
    <property type="term" value="P:DNA repair"/>
    <property type="evidence" value="ECO:0007669"/>
    <property type="project" value="UniProtKB-KW"/>
</dbReference>
<dbReference type="InParanoid" id="A0A1X7SML0"/>
<comment type="cofactor">
    <cofactor evidence="1">
        <name>Mg(2+)</name>
        <dbReference type="ChEBI" id="CHEBI:18420"/>
    </cofactor>
</comment>
<comment type="catalytic activity">
    <reaction evidence="1">
        <text>ATP + H2O = ADP + phosphate + H(+)</text>
        <dbReference type="Rhea" id="RHEA:13065"/>
        <dbReference type="ChEBI" id="CHEBI:15377"/>
        <dbReference type="ChEBI" id="CHEBI:15378"/>
        <dbReference type="ChEBI" id="CHEBI:30616"/>
        <dbReference type="ChEBI" id="CHEBI:43474"/>
        <dbReference type="ChEBI" id="CHEBI:456216"/>
        <dbReference type="EC" id="5.6.2.3"/>
    </reaction>
</comment>
<evidence type="ECO:0000313" key="3">
    <source>
        <dbReference type="EnsemblMetazoa" id="Aqu2.1.03325_001"/>
    </source>
</evidence>
<feature type="domain" description="DNA helicase Pif1-like DEAD-box helicase" evidence="2">
    <location>
        <begin position="16"/>
        <end position="79"/>
    </location>
</feature>